<keyword evidence="8 16" id="KW-0963">Cytoplasm</keyword>
<dbReference type="Gene3D" id="3.30.470.20">
    <property type="entry name" value="ATP-grasp fold, B domain"/>
    <property type="match status" value="1"/>
</dbReference>
<keyword evidence="12 16" id="KW-0133">Cell shape</keyword>
<dbReference type="InterPro" id="IPR011095">
    <property type="entry name" value="Dala_Dala_lig_C"/>
</dbReference>
<dbReference type="Pfam" id="PF07478">
    <property type="entry name" value="Dala_Dala_lig_C"/>
    <property type="match status" value="1"/>
</dbReference>
<dbReference type="InterPro" id="IPR011761">
    <property type="entry name" value="ATP-grasp"/>
</dbReference>
<proteinExistence type="inferred from homology"/>
<dbReference type="InterPro" id="IPR005905">
    <property type="entry name" value="D_ala_D_ala"/>
</dbReference>
<evidence type="ECO:0000313" key="19">
    <source>
        <dbReference type="EMBL" id="ODN41807.1"/>
    </source>
</evidence>
<dbReference type="NCBIfam" id="TIGR01205">
    <property type="entry name" value="D_ala_D_alaTIGR"/>
    <property type="match status" value="1"/>
</dbReference>
<evidence type="ECO:0000256" key="15">
    <source>
        <dbReference type="ARBA" id="ARBA00047614"/>
    </source>
</evidence>
<dbReference type="Proteomes" id="UP000094329">
    <property type="component" value="Unassembled WGS sequence"/>
</dbReference>
<gene>
    <name evidence="16" type="primary">ddl</name>
    <name evidence="19" type="ORF">BGC07_00940</name>
</gene>
<dbReference type="PANTHER" id="PTHR23132">
    <property type="entry name" value="D-ALANINE--D-ALANINE LIGASE"/>
    <property type="match status" value="1"/>
</dbReference>
<comment type="catalytic activity">
    <reaction evidence="15 16">
        <text>2 D-alanine + ATP = D-alanyl-D-alanine + ADP + phosphate + H(+)</text>
        <dbReference type="Rhea" id="RHEA:11224"/>
        <dbReference type="ChEBI" id="CHEBI:15378"/>
        <dbReference type="ChEBI" id="CHEBI:30616"/>
        <dbReference type="ChEBI" id="CHEBI:43474"/>
        <dbReference type="ChEBI" id="CHEBI:57416"/>
        <dbReference type="ChEBI" id="CHEBI:57822"/>
        <dbReference type="ChEBI" id="CHEBI:456216"/>
        <dbReference type="EC" id="6.3.2.4"/>
    </reaction>
</comment>
<evidence type="ECO:0000256" key="8">
    <source>
        <dbReference type="ARBA" id="ARBA00022490"/>
    </source>
</evidence>
<keyword evidence="14 16" id="KW-0961">Cell wall biogenesis/degradation</keyword>
<dbReference type="PANTHER" id="PTHR23132:SF23">
    <property type="entry name" value="D-ALANINE--D-ALANINE LIGASE B"/>
    <property type="match status" value="1"/>
</dbReference>
<keyword evidence="13 16" id="KW-0573">Peptidoglycan synthesis</keyword>
<keyword evidence="10 17" id="KW-0547">Nucleotide-binding</keyword>
<keyword evidence="20" id="KW-1185">Reference proteome</keyword>
<accession>A0ABX2ZZ13</accession>
<dbReference type="RefSeq" id="WP_069311609.1">
    <property type="nucleotide sequence ID" value="NZ_MDTU01000001.1"/>
</dbReference>
<comment type="pathway">
    <text evidence="5 16">Cell wall biogenesis; peptidoglycan biosynthesis.</text>
</comment>
<evidence type="ECO:0000256" key="6">
    <source>
        <dbReference type="ARBA" id="ARBA00010871"/>
    </source>
</evidence>
<organism evidence="19 20">
    <name type="scientific">Piscirickettsia litoralis</name>
    <dbReference type="NCBI Taxonomy" id="1891921"/>
    <lineage>
        <taxon>Bacteria</taxon>
        <taxon>Pseudomonadati</taxon>
        <taxon>Pseudomonadota</taxon>
        <taxon>Gammaproteobacteria</taxon>
        <taxon>Thiotrichales</taxon>
        <taxon>Piscirickettsiaceae</taxon>
        <taxon>Piscirickettsia</taxon>
    </lineage>
</organism>
<evidence type="ECO:0000256" key="7">
    <source>
        <dbReference type="ARBA" id="ARBA00012216"/>
    </source>
</evidence>
<comment type="caution">
    <text evidence="19">The sequence shown here is derived from an EMBL/GenBank/DDBJ whole genome shotgun (WGS) entry which is preliminary data.</text>
</comment>
<dbReference type="PROSITE" id="PS00844">
    <property type="entry name" value="DALA_DALA_LIGASE_2"/>
    <property type="match status" value="1"/>
</dbReference>
<evidence type="ECO:0000256" key="10">
    <source>
        <dbReference type="ARBA" id="ARBA00022741"/>
    </source>
</evidence>
<dbReference type="PIRSF" id="PIRSF039102">
    <property type="entry name" value="Ddl/VanB"/>
    <property type="match status" value="1"/>
</dbReference>
<evidence type="ECO:0000256" key="5">
    <source>
        <dbReference type="ARBA" id="ARBA00004752"/>
    </source>
</evidence>
<evidence type="ECO:0000256" key="13">
    <source>
        <dbReference type="ARBA" id="ARBA00022984"/>
    </source>
</evidence>
<evidence type="ECO:0000256" key="14">
    <source>
        <dbReference type="ARBA" id="ARBA00023316"/>
    </source>
</evidence>
<dbReference type="PROSITE" id="PS50975">
    <property type="entry name" value="ATP_GRASP"/>
    <property type="match status" value="1"/>
</dbReference>
<evidence type="ECO:0000256" key="4">
    <source>
        <dbReference type="ARBA" id="ARBA00004496"/>
    </source>
</evidence>
<evidence type="ECO:0000256" key="11">
    <source>
        <dbReference type="ARBA" id="ARBA00022840"/>
    </source>
</evidence>
<evidence type="ECO:0000256" key="2">
    <source>
        <dbReference type="ARBA" id="ARBA00001946"/>
    </source>
</evidence>
<feature type="domain" description="ATP-grasp" evidence="18">
    <location>
        <begin position="106"/>
        <end position="310"/>
    </location>
</feature>
<dbReference type="EMBL" id="MDTU01000001">
    <property type="protein sequence ID" value="ODN41807.1"/>
    <property type="molecule type" value="Genomic_DNA"/>
</dbReference>
<name>A0ABX2ZZ13_9GAMM</name>
<evidence type="ECO:0000256" key="16">
    <source>
        <dbReference type="HAMAP-Rule" id="MF_00047"/>
    </source>
</evidence>
<dbReference type="Pfam" id="PF01820">
    <property type="entry name" value="Dala_Dala_lig_N"/>
    <property type="match status" value="1"/>
</dbReference>
<evidence type="ECO:0000313" key="20">
    <source>
        <dbReference type="Proteomes" id="UP000094329"/>
    </source>
</evidence>
<dbReference type="InterPro" id="IPR000291">
    <property type="entry name" value="D-Ala_lig_Van_CS"/>
</dbReference>
<dbReference type="SUPFAM" id="SSF56059">
    <property type="entry name" value="Glutathione synthetase ATP-binding domain-like"/>
    <property type="match status" value="1"/>
</dbReference>
<reference evidence="19 20" key="1">
    <citation type="submission" date="2016-08" db="EMBL/GenBank/DDBJ databases">
        <title>Draft genome sequence of Candidatus Piscirickettsia litoralis, from seawater.</title>
        <authorList>
            <person name="Wan X."/>
            <person name="Lee A.J."/>
            <person name="Hou S."/>
            <person name="Donachie S.P."/>
        </authorList>
    </citation>
    <scope>NUCLEOTIDE SEQUENCE [LARGE SCALE GENOMIC DNA]</scope>
    <source>
        <strain evidence="19 20">Y2</strain>
    </source>
</reference>
<dbReference type="EC" id="6.3.2.4" evidence="7 16"/>
<keyword evidence="9 16" id="KW-0436">Ligase</keyword>
<evidence type="ECO:0000256" key="1">
    <source>
        <dbReference type="ARBA" id="ARBA00001936"/>
    </source>
</evidence>
<dbReference type="PROSITE" id="PS00843">
    <property type="entry name" value="DALA_DALA_LIGASE_1"/>
    <property type="match status" value="1"/>
</dbReference>
<comment type="cofactor">
    <cofactor evidence="1">
        <name>Mn(2+)</name>
        <dbReference type="ChEBI" id="CHEBI:29035"/>
    </cofactor>
</comment>
<dbReference type="InterPro" id="IPR013815">
    <property type="entry name" value="ATP_grasp_subdomain_1"/>
</dbReference>
<evidence type="ECO:0000256" key="12">
    <source>
        <dbReference type="ARBA" id="ARBA00022960"/>
    </source>
</evidence>
<dbReference type="NCBIfam" id="NF002378">
    <property type="entry name" value="PRK01372.1"/>
    <property type="match status" value="1"/>
</dbReference>
<dbReference type="Gene3D" id="3.30.1490.20">
    <property type="entry name" value="ATP-grasp fold, A domain"/>
    <property type="match status" value="1"/>
</dbReference>
<dbReference type="InterPro" id="IPR011127">
    <property type="entry name" value="Dala_Dala_lig_N"/>
</dbReference>
<comment type="similarity">
    <text evidence="6 16">Belongs to the D-alanine--D-alanine ligase family.</text>
</comment>
<comment type="function">
    <text evidence="3 16">Cell wall formation.</text>
</comment>
<protein>
    <recommendedName>
        <fullName evidence="7 16">D-alanine--D-alanine ligase</fullName>
        <ecNumber evidence="7 16">6.3.2.4</ecNumber>
    </recommendedName>
    <alternativeName>
        <fullName evidence="16">D-Ala-D-Ala ligase</fullName>
    </alternativeName>
    <alternativeName>
        <fullName evidence="16">D-alanylalanine synthetase</fullName>
    </alternativeName>
</protein>
<comment type="subcellular location">
    <subcellularLocation>
        <location evidence="4 16">Cytoplasm</location>
    </subcellularLocation>
</comment>
<dbReference type="Gene3D" id="3.40.50.20">
    <property type="match status" value="1"/>
</dbReference>
<evidence type="ECO:0000256" key="17">
    <source>
        <dbReference type="PROSITE-ProRule" id="PRU00409"/>
    </source>
</evidence>
<comment type="cofactor">
    <cofactor evidence="2">
        <name>Mg(2+)</name>
        <dbReference type="ChEBI" id="CHEBI:18420"/>
    </cofactor>
</comment>
<dbReference type="SUPFAM" id="SSF52440">
    <property type="entry name" value="PreATP-grasp domain"/>
    <property type="match status" value="1"/>
</dbReference>
<evidence type="ECO:0000256" key="9">
    <source>
        <dbReference type="ARBA" id="ARBA00022598"/>
    </source>
</evidence>
<dbReference type="HAMAP" id="MF_00047">
    <property type="entry name" value="Dala_Dala_lig"/>
    <property type="match status" value="1"/>
</dbReference>
<keyword evidence="11 17" id="KW-0067">ATP-binding</keyword>
<sequence>MTKKTTSLTIAVIYGGSSIEADVSRSSGTEVANALKIAYPNTKTFELNSKIYRELEKNNIDLVFPVLHGPVGEDGTLQGFLEIIGQPYVGSHVQASSYAMNKFVSKKFFENAGIPTIPGLLCTPHHSLDVSCYHALEILGEELVVKPCDQGSGLGVEFVSGLNSLKKTLESSIKQYGAVLVERQIKGRELTIGILDIQPALQAFPVIEIKTPENSWYDYEHRYTPGLSEHLIPAPISQQLSKQLTQFACMAHQSLGCQDLSRIDFLIDENNSPFILEINTMPGMTPTSLYPDGAKAFGIEFSELLSQLVENTWHKHLSSGKINSLRETT</sequence>
<evidence type="ECO:0000256" key="3">
    <source>
        <dbReference type="ARBA" id="ARBA00003921"/>
    </source>
</evidence>
<evidence type="ECO:0000259" key="18">
    <source>
        <dbReference type="PROSITE" id="PS50975"/>
    </source>
</evidence>
<dbReference type="InterPro" id="IPR016185">
    <property type="entry name" value="PreATP-grasp_dom_sf"/>
</dbReference>